<dbReference type="EC" id="3.1.1.3" evidence="2"/>
<dbReference type="Gene3D" id="3.40.50.1820">
    <property type="entry name" value="alpha/beta hydrolase"/>
    <property type="match status" value="1"/>
</dbReference>
<sequence>MIVLFFFFNFVAAGFFLEHETPEKLTTEVILSQCAHRALEDVIEECASGGVEGLSPNMRKRSAVSLSICEFQDAGVDYPDSCKSLQSDAEFHQCVQDLRKTSQFWTTYSGNYRKIKTICHEEAMPFFKEHVLNLFNNITRDYAAFYEASYERSRDVEEHQKEVHSYFSILFEEFKSMIARASRERKEWETDAAIFRERMLNMFDEIQQHAETTANGTHAKLHLMSEKASSSLEVAQAQHDREAEMFAEVSMRWVDLQTTVFNDMYSIVSTIRSLKDSISDMESKESGLHGLLDSNLQLSTEFHHRIRGIEFDFEQYFELQGTRLSSMIDEAINNLNSHFEYSISQIEDRHLALEQNIEEFDGLMVSSKSQLEGHFSDLHGQINSLIVEFKSSSIFGPLTFLRWPWPTMISLSVISLTTYSILSKRSPFKKLIEFCESVLIGVLLALAFRFLWKVITVRPHISDFSNLNHLHVNTMRIPWSWIPVLFPPALTPDTSDVNTPQPIDPIIHRNMFTYAHLIDISYCIDKFHKIDDPFDCALDCSKRFPNMTLVHQWYFDDAVCGYIATTYSDIFNYEKPSISSNRKKTIVVSLRGTRSLNDVLADIRVDMIHEGFAAYYENTLQAIHKKLKKELTSASTEDYELVIVGHSMGGSVALLLALHFLDLGFDKLSLVTMGQPLVGNSDFTTWADYVLGSYLPVNHGSYDRKFLRVIHKGDLVTQVPSTSSNFLDEFTQFQNQIYVNVTGSETHPSNSEVVNCFSGTNPHCITDDFGRPNTGSIIFRNYYEAHNTYFRKIGLFSRLPESLKNNPQPLVDLLAAQSLQVELISLPKFERYIIICGTMALAIYVRDYLSSNIEKGLNISFSLKDNHSRLLEDENWTLKAEDTQFLELPSEEGSRRFLISPPLSPQSEWDDYNKVEEGPNEKAIYSPDELSHLLWDRFGGFDSSHVRRYQEDESDEEEGELLDIKQQPEVLFENIDNGVPAIGGEPAAKKQKVAQSPKKATKSQSKDEVKEYGYVSKKQATAALTELSKFLDRQKEISEKSQLFDDDEDDEDKNVYLEVQKKKYFSKKPAFKAKLISIPKPYLNVKNDIKTCFLVRDTFIQTNEDLEKVEAANIPTLSKILTLKQLKTIYHPYEKRRELYKEYDLFVTDDAILSSLPNVLGKIMYDNQKTKFPVQIRPYESNSPKELSIKKLQSQIEKVLQSAPYLPPMGTTAHFKLGALNKHFTQEELLENLHAILKEFEQDELATVGIKTDKSPVLPLFYTDKIYNEDDVLESAPEEAEAEVSEDAFATALLELADEDAVNTALKENRMGKLARANEYKSSEDCLHIGDLKVPKKYITIHIGSQELNSTSQTPLSITFESICTTTVNGTVYKIPSKEAEPITEQFTEDDLLLRVNANKSDRIQLRLQWRDVNVVAFSKKMSYDGELMESPLPGNIRSLYDSGNDVRLVSDPLSASHYLTLIDLNDFNLRIALSRALPVVSENWVEAIREEPQKVEDWLLDIKDEYIYSKSERNFVFPDTNRRSLLSGINCFICHGPVTKQVGRLQEWIRCLGCEPTMLGADTQETVEATLRNAIAPFVFHVENDEKVDFLMERSNNTDVLWNAVVTKSTSHLRPFTPNVKRESQVGDLRLSQRKKRRKLEKVGDTDFFSFSQKQSTPASEPEVSDHVEVNPAPSAQQSQLVNDDHANSKLEKVSTSEPPKTTVPSKSDGEVRIDEEDTESATQSIEASGELNKRPSDSIIEQEAKKQKAEPAKSREKVVPRVSLADAVLSTKKQADDVVKKELGLDEFDENVNEKLDKLVIVEEVDLVVRKKKDRIEARPDYKGRKNFKNFKKAGSVPKNVTRTFIPLEDHDNSIHFEDYAPQRNIEVKGRLASEFEREMKEVKGYQPQESQLFVGEESDDGEDMPFSFSTTSREPTTLTLRPDDESDDDGDVAFAFTRK</sequence>
<feature type="coiled-coil region" evidence="6">
    <location>
        <begin position="171"/>
        <end position="198"/>
    </location>
</feature>
<keyword evidence="10" id="KW-1185">Reference proteome</keyword>
<dbReference type="InterPro" id="IPR029058">
    <property type="entry name" value="AB_hydrolase_fold"/>
</dbReference>
<keyword evidence="5" id="KW-0415">Karyogamy</keyword>
<gene>
    <name evidence="9" type="ORF">CA3LBN_002905</name>
</gene>
<dbReference type="InterPro" id="IPR051299">
    <property type="entry name" value="AB_hydrolase_lip/est"/>
</dbReference>
<dbReference type="InterPro" id="IPR007292">
    <property type="entry name" value="Nuclear_fusion_Kar5"/>
</dbReference>
<keyword evidence="4" id="KW-0378">Hydrolase</keyword>
<dbReference type="CDD" id="cd00519">
    <property type="entry name" value="Lipase_3"/>
    <property type="match status" value="1"/>
</dbReference>
<feature type="domain" description="Fungal lipase-type" evidence="8">
    <location>
        <begin position="606"/>
        <end position="722"/>
    </location>
</feature>
<dbReference type="Pfam" id="PF01764">
    <property type="entry name" value="Lipase_3"/>
    <property type="match status" value="1"/>
</dbReference>
<feature type="compositionally biased region" description="Polar residues" evidence="7">
    <location>
        <begin position="1910"/>
        <end position="1922"/>
    </location>
</feature>
<feature type="region of interest" description="Disordered" evidence="7">
    <location>
        <begin position="981"/>
        <end position="1007"/>
    </location>
</feature>
<feature type="region of interest" description="Disordered" evidence="7">
    <location>
        <begin position="1689"/>
        <end position="1761"/>
    </location>
</feature>
<feature type="compositionally biased region" description="Polar residues" evidence="7">
    <location>
        <begin position="1697"/>
        <end position="1707"/>
    </location>
</feature>
<keyword evidence="5" id="KW-0539">Nucleus</keyword>
<dbReference type="InterPro" id="IPR002921">
    <property type="entry name" value="Fungal_lipase-type"/>
</dbReference>
<accession>A0ABX8I6E5</accession>
<comment type="similarity">
    <text evidence="5">Belongs to the KAR5 family.</text>
</comment>
<evidence type="ECO:0000256" key="5">
    <source>
        <dbReference type="RuleBase" id="RU368082"/>
    </source>
</evidence>
<protein>
    <recommendedName>
        <fullName evidence="2">triacylglycerol lipase</fullName>
        <ecNumber evidence="2">3.1.1.3</ecNumber>
    </recommendedName>
</protein>
<keyword evidence="3 5" id="KW-0732">Signal</keyword>
<dbReference type="InterPro" id="IPR006931">
    <property type="entry name" value="Calcipressin"/>
</dbReference>
<evidence type="ECO:0000256" key="1">
    <source>
        <dbReference type="ARBA" id="ARBA00008209"/>
    </source>
</evidence>
<dbReference type="EMBL" id="CP076663">
    <property type="protein sequence ID" value="QWU88597.1"/>
    <property type="molecule type" value="Genomic_DNA"/>
</dbReference>
<feature type="compositionally biased region" description="Polar residues" evidence="7">
    <location>
        <begin position="1650"/>
        <end position="1660"/>
    </location>
</feature>
<evidence type="ECO:0000313" key="9">
    <source>
        <dbReference type="EMBL" id="QWU88597.1"/>
    </source>
</evidence>
<comment type="function">
    <text evidence="5">Required for nuclear membrane fusion during karyogamy.</text>
</comment>
<evidence type="ECO:0000313" key="10">
    <source>
        <dbReference type="Proteomes" id="UP000825434"/>
    </source>
</evidence>
<name>A0ABX8I6E5_9ASCO</name>
<feature type="region of interest" description="Disordered" evidence="7">
    <location>
        <begin position="1884"/>
        <end position="1933"/>
    </location>
</feature>
<organism evidence="9 10">
    <name type="scientific">Candidozyma haemuli</name>
    <dbReference type="NCBI Taxonomy" id="45357"/>
    <lineage>
        <taxon>Eukaryota</taxon>
        <taxon>Fungi</taxon>
        <taxon>Dikarya</taxon>
        <taxon>Ascomycota</taxon>
        <taxon>Saccharomycotina</taxon>
        <taxon>Pichiomycetes</taxon>
        <taxon>Metschnikowiaceae</taxon>
        <taxon>Candidozyma</taxon>
    </lineage>
</organism>
<dbReference type="CDD" id="cd00403">
    <property type="entry name" value="Ribosomal_L1"/>
    <property type="match status" value="1"/>
</dbReference>
<dbReference type="Gene3D" id="3.40.50.790">
    <property type="match status" value="1"/>
</dbReference>
<proteinExistence type="inferred from homology"/>
<dbReference type="InterPro" id="IPR028364">
    <property type="entry name" value="Ribosomal_uL1/biogenesis"/>
</dbReference>
<feature type="region of interest" description="Disordered" evidence="7">
    <location>
        <begin position="1650"/>
        <end position="1669"/>
    </location>
</feature>
<dbReference type="Pfam" id="PF04847">
    <property type="entry name" value="Calcipressin"/>
    <property type="match status" value="1"/>
</dbReference>
<dbReference type="PANTHER" id="PTHR46640">
    <property type="entry name" value="TRIACYLGLYCEROL LIPASE, PUTATIVE (AFU_ORTHOLOGUE AFUA_6G06510)-RELATED"/>
    <property type="match status" value="1"/>
</dbReference>
<dbReference type="Proteomes" id="UP000825434">
    <property type="component" value="Chromosome 3"/>
</dbReference>
<dbReference type="SUPFAM" id="SSF56808">
    <property type="entry name" value="Ribosomal protein L1"/>
    <property type="match status" value="1"/>
</dbReference>
<feature type="compositionally biased region" description="Basic and acidic residues" evidence="7">
    <location>
        <begin position="1733"/>
        <end position="1761"/>
    </location>
</feature>
<keyword evidence="6" id="KW-0175">Coiled coil</keyword>
<dbReference type="SUPFAM" id="SSF53474">
    <property type="entry name" value="alpha/beta-Hydrolases"/>
    <property type="match status" value="1"/>
</dbReference>
<reference evidence="9 10" key="1">
    <citation type="submission" date="2021-06" db="EMBL/GenBank/DDBJ databases">
        <title>Candida outbreak in Lebanon.</title>
        <authorList>
            <person name="Finianos M."/>
        </authorList>
    </citation>
    <scope>NUCLEOTIDE SEQUENCE [LARGE SCALE GENOMIC DNA]</scope>
    <source>
        <strain evidence="9">CA3LBN</strain>
    </source>
</reference>
<evidence type="ECO:0000259" key="8">
    <source>
        <dbReference type="Pfam" id="PF01764"/>
    </source>
</evidence>
<evidence type="ECO:0000256" key="2">
    <source>
        <dbReference type="ARBA" id="ARBA00013279"/>
    </source>
</evidence>
<comment type="similarity">
    <text evidence="1">Belongs to the RCAN family.</text>
</comment>
<dbReference type="InterPro" id="IPR023674">
    <property type="entry name" value="Ribosomal_uL1-like"/>
</dbReference>
<dbReference type="InterPro" id="IPR016095">
    <property type="entry name" value="Ribosomal_uL1_3-a/b-sand"/>
</dbReference>
<evidence type="ECO:0000256" key="7">
    <source>
        <dbReference type="SAM" id="MobiDB-lite"/>
    </source>
</evidence>
<dbReference type="Pfam" id="PF04163">
    <property type="entry name" value="Tht1"/>
    <property type="match status" value="1"/>
</dbReference>
<evidence type="ECO:0000256" key="3">
    <source>
        <dbReference type="ARBA" id="ARBA00022729"/>
    </source>
</evidence>
<evidence type="ECO:0000256" key="4">
    <source>
        <dbReference type="ARBA" id="ARBA00022801"/>
    </source>
</evidence>
<comment type="subcellular location">
    <subcellularLocation>
        <location evidence="5">Endoplasmic reticulum membrane</location>
    </subcellularLocation>
    <subcellularLocation>
        <location evidence="5">Nucleus membrane</location>
    </subcellularLocation>
</comment>
<keyword evidence="5" id="KW-0256">Endoplasmic reticulum</keyword>
<dbReference type="PANTHER" id="PTHR46640:SF1">
    <property type="entry name" value="FUNGAL LIPASE-LIKE DOMAIN-CONTAINING PROTEIN-RELATED"/>
    <property type="match status" value="1"/>
</dbReference>
<evidence type="ECO:0000256" key="6">
    <source>
        <dbReference type="SAM" id="Coils"/>
    </source>
</evidence>
<dbReference type="Pfam" id="PF00687">
    <property type="entry name" value="Ribosomal_L1"/>
    <property type="match status" value="1"/>
</dbReference>